<dbReference type="Proteomes" id="UP000639772">
    <property type="component" value="Chromosome 3"/>
</dbReference>
<accession>A0A835RL43</accession>
<sequence>MRENRRGEQLRRELKEVRDKNRVGTVQEMWRLLRNRLTTKDFASRSEIRSAVLAGSHFYIGLLMPWEFSKMRFLLSRGMVTLLRHKVQTSHRNCTMKAPSKCDASALKNNIPRVGWARKKNDSHARL</sequence>
<evidence type="ECO:0000313" key="1">
    <source>
        <dbReference type="EMBL" id="KAG0491054.1"/>
    </source>
</evidence>
<name>A0A835RL43_VANPL</name>
<protein>
    <submittedName>
        <fullName evidence="1">Uncharacterized protein</fullName>
    </submittedName>
</protein>
<gene>
    <name evidence="1" type="ORF">HPP92_007917</name>
</gene>
<comment type="caution">
    <text evidence="1">The sequence shown here is derived from an EMBL/GenBank/DDBJ whole genome shotgun (WGS) entry which is preliminary data.</text>
</comment>
<dbReference type="AlphaFoldDB" id="A0A835RL43"/>
<organism evidence="1 2">
    <name type="scientific">Vanilla planifolia</name>
    <name type="common">Vanilla</name>
    <dbReference type="NCBI Taxonomy" id="51239"/>
    <lineage>
        <taxon>Eukaryota</taxon>
        <taxon>Viridiplantae</taxon>
        <taxon>Streptophyta</taxon>
        <taxon>Embryophyta</taxon>
        <taxon>Tracheophyta</taxon>
        <taxon>Spermatophyta</taxon>
        <taxon>Magnoliopsida</taxon>
        <taxon>Liliopsida</taxon>
        <taxon>Asparagales</taxon>
        <taxon>Orchidaceae</taxon>
        <taxon>Vanilloideae</taxon>
        <taxon>Vanilleae</taxon>
        <taxon>Vanilla</taxon>
    </lineage>
</organism>
<evidence type="ECO:0000313" key="2">
    <source>
        <dbReference type="Proteomes" id="UP000639772"/>
    </source>
</evidence>
<reference evidence="1 2" key="1">
    <citation type="journal article" date="2020" name="Nat. Food">
        <title>A phased Vanilla planifolia genome enables genetic improvement of flavour and production.</title>
        <authorList>
            <person name="Hasing T."/>
            <person name="Tang H."/>
            <person name="Brym M."/>
            <person name="Khazi F."/>
            <person name="Huang T."/>
            <person name="Chambers A.H."/>
        </authorList>
    </citation>
    <scope>NUCLEOTIDE SEQUENCE [LARGE SCALE GENOMIC DNA]</scope>
    <source>
        <tissue evidence="1">Leaf</tissue>
    </source>
</reference>
<dbReference type="EMBL" id="JADCNM010000003">
    <property type="protein sequence ID" value="KAG0491054.1"/>
    <property type="molecule type" value="Genomic_DNA"/>
</dbReference>
<proteinExistence type="predicted"/>